<evidence type="ECO:0000256" key="1">
    <source>
        <dbReference type="SAM" id="Phobius"/>
    </source>
</evidence>
<feature type="transmembrane region" description="Helical" evidence="1">
    <location>
        <begin position="155"/>
        <end position="181"/>
    </location>
</feature>
<dbReference type="PANTHER" id="PTHR41983">
    <property type="entry name" value="SHORT-CHAIN FATTY ACID TRANSPORTER-RELATED"/>
    <property type="match status" value="1"/>
</dbReference>
<dbReference type="Pfam" id="PF02667">
    <property type="entry name" value="SCFA_trans"/>
    <property type="match status" value="1"/>
</dbReference>
<feature type="transmembrane region" description="Helical" evidence="1">
    <location>
        <begin position="120"/>
        <end position="143"/>
    </location>
</feature>
<evidence type="ECO:0000313" key="2">
    <source>
        <dbReference type="EMBL" id="MBO1625458.1"/>
    </source>
</evidence>
<feature type="transmembrane region" description="Helical" evidence="1">
    <location>
        <begin position="35"/>
        <end position="56"/>
    </location>
</feature>
<feature type="transmembrane region" description="Helical" evidence="1">
    <location>
        <begin position="201"/>
        <end position="225"/>
    </location>
</feature>
<dbReference type="RefSeq" id="WP_208017421.1">
    <property type="nucleotide sequence ID" value="NZ_JAGDQJ010000011.1"/>
</dbReference>
<keyword evidence="1" id="KW-0472">Membrane</keyword>
<reference evidence="2 3" key="1">
    <citation type="submission" date="2021-03" db="EMBL/GenBank/DDBJ databases">
        <title>Identification of novel Bacillus strains.</title>
        <authorList>
            <person name="Xiao Z."/>
            <person name="Li Y."/>
            <person name="Shen J."/>
        </authorList>
    </citation>
    <scope>NUCLEOTIDE SEQUENCE [LARGE SCALE GENOMIC DNA]</scope>
    <source>
        <strain evidence="2 3">SY8</strain>
    </source>
</reference>
<evidence type="ECO:0000313" key="3">
    <source>
        <dbReference type="Proteomes" id="UP000677611"/>
    </source>
</evidence>
<feature type="transmembrane region" description="Helical" evidence="1">
    <location>
        <begin position="434"/>
        <end position="456"/>
    </location>
</feature>
<keyword evidence="1" id="KW-1133">Transmembrane helix</keyword>
<dbReference type="Proteomes" id="UP000677611">
    <property type="component" value="Unassembled WGS sequence"/>
</dbReference>
<proteinExistence type="predicted"/>
<feature type="transmembrane region" description="Helical" evidence="1">
    <location>
        <begin position="259"/>
        <end position="277"/>
    </location>
</feature>
<feature type="transmembrane region" description="Helical" evidence="1">
    <location>
        <begin position="289"/>
        <end position="308"/>
    </location>
</feature>
<gene>
    <name evidence="2" type="ORF">J4P90_09385</name>
</gene>
<keyword evidence="1" id="KW-0812">Transmembrane</keyword>
<dbReference type="InterPro" id="IPR006160">
    <property type="entry name" value="SCFA_transpt_AtoE"/>
</dbReference>
<dbReference type="PANTHER" id="PTHR41983:SF2">
    <property type="entry name" value="SHORT-CHAIN FATTY ACID TRANSPORTER-RELATED"/>
    <property type="match status" value="1"/>
</dbReference>
<feature type="transmembrane region" description="Helical" evidence="1">
    <location>
        <begin position="76"/>
        <end position="99"/>
    </location>
</feature>
<comment type="caution">
    <text evidence="2">The sequence shown here is derived from an EMBL/GenBank/DDBJ whole genome shotgun (WGS) entry which is preliminary data.</text>
</comment>
<accession>A0ABS3NXF8</accession>
<feature type="transmembrane region" description="Helical" evidence="1">
    <location>
        <begin position="361"/>
        <end position="382"/>
    </location>
</feature>
<feature type="transmembrane region" description="Helical" evidence="1">
    <location>
        <begin position="328"/>
        <end position="349"/>
    </location>
</feature>
<name>A0ABS3NXF8_9BACI</name>
<dbReference type="EMBL" id="JAGDQJ010000011">
    <property type="protein sequence ID" value="MBO1625458.1"/>
    <property type="molecule type" value="Genomic_DNA"/>
</dbReference>
<protein>
    <submittedName>
        <fullName evidence="2">Short-chain fatty acid transporter</fullName>
    </submittedName>
</protein>
<keyword evidence="3" id="KW-1185">Reference proteome</keyword>
<organism evidence="2 3">
    <name type="scientific">Bacillus arachidis</name>
    <dbReference type="NCBI Taxonomy" id="2819290"/>
    <lineage>
        <taxon>Bacteria</taxon>
        <taxon>Bacillati</taxon>
        <taxon>Bacillota</taxon>
        <taxon>Bacilli</taxon>
        <taxon>Bacillales</taxon>
        <taxon>Bacillaceae</taxon>
        <taxon>Bacillus</taxon>
    </lineage>
</organism>
<sequence length="457" mass="49738">MKHSLLEKNTDADLGKKESLLTKCANMFSRWSQKYVPDAFVIAVLLTLFTFIVAFLMNPSKPYTIVKSWGDGFWTYLTFTMQMVLLMVTGMTLASVPFVNRGLQSVAKLADTPQKAYTMTFLISAIAYYINWGLAVVVGAIIAKEVAKKNPNAHFPLLVAAAYAPTALYSAGLSSSIGLTIATKDHFLADMIGIIPTSQTIFSYSTLIIFFALFITMPIIIVLMAPKSGIIRYQANETDTNSFVKPPQKDLTAAEKLEWTPILGIVLGAIGTLYCVYEFINGRSLDLNIINLFFLSLGLLLHGSLGNFAQGFKESAQSISPIILQFPFYAGIIAVLGSSGLGSSIIEWMASIATKDTFDIFTYWSAGLVNLLAPSGGGQWALQGPLQVPAGLKLGVDPATIAMAVGWGDAWTNLIQPFWALPLLGVLGLKMKDIMGYCFILCIWVGIVTSVLMLFVY</sequence>